<evidence type="ECO:0000256" key="1">
    <source>
        <dbReference type="ARBA" id="ARBA00008791"/>
    </source>
</evidence>
<keyword evidence="4" id="KW-1185">Reference proteome</keyword>
<feature type="domain" description="UspA" evidence="2">
    <location>
        <begin position="162"/>
        <end position="279"/>
    </location>
</feature>
<dbReference type="RefSeq" id="WP_345182168.1">
    <property type="nucleotide sequence ID" value="NZ_BAABFQ010000010.1"/>
</dbReference>
<protein>
    <submittedName>
        <fullName evidence="3">Universal stress protein</fullName>
    </submittedName>
</protein>
<dbReference type="Gene3D" id="3.40.50.12370">
    <property type="match status" value="1"/>
</dbReference>
<comment type="caution">
    <text evidence="3">The sequence shown here is derived from an EMBL/GenBank/DDBJ whole genome shotgun (WGS) entry which is preliminary data.</text>
</comment>
<evidence type="ECO:0000259" key="2">
    <source>
        <dbReference type="Pfam" id="PF00582"/>
    </source>
</evidence>
<evidence type="ECO:0000313" key="4">
    <source>
        <dbReference type="Proteomes" id="UP001595956"/>
    </source>
</evidence>
<dbReference type="PANTHER" id="PTHR46268:SF6">
    <property type="entry name" value="UNIVERSAL STRESS PROTEIN UP12"/>
    <property type="match status" value="1"/>
</dbReference>
<organism evidence="3 4">
    <name type="scientific">Nocardioides caricicola</name>
    <dbReference type="NCBI Taxonomy" id="634770"/>
    <lineage>
        <taxon>Bacteria</taxon>
        <taxon>Bacillati</taxon>
        <taxon>Actinomycetota</taxon>
        <taxon>Actinomycetes</taxon>
        <taxon>Propionibacteriales</taxon>
        <taxon>Nocardioidaceae</taxon>
        <taxon>Nocardioides</taxon>
    </lineage>
</organism>
<comment type="similarity">
    <text evidence="1">Belongs to the universal stress protein A family.</text>
</comment>
<dbReference type="PANTHER" id="PTHR46268">
    <property type="entry name" value="STRESS RESPONSE PROTEIN NHAX"/>
    <property type="match status" value="1"/>
</dbReference>
<accession>A0ABW0N6Z3</accession>
<feature type="domain" description="UspA" evidence="2">
    <location>
        <begin position="16"/>
        <end position="147"/>
    </location>
</feature>
<dbReference type="EMBL" id="JBHSMD010000011">
    <property type="protein sequence ID" value="MFC5495694.1"/>
    <property type="molecule type" value="Genomic_DNA"/>
</dbReference>
<dbReference type="Pfam" id="PF00582">
    <property type="entry name" value="Usp"/>
    <property type="match status" value="2"/>
</dbReference>
<dbReference type="InterPro" id="IPR006015">
    <property type="entry name" value="Universal_stress_UspA"/>
</dbReference>
<proteinExistence type="inferred from homology"/>
<dbReference type="SUPFAM" id="SSF52402">
    <property type="entry name" value="Adenine nucleotide alpha hydrolases-like"/>
    <property type="match status" value="2"/>
</dbReference>
<gene>
    <name evidence="3" type="ORF">ACFPKY_21495</name>
</gene>
<dbReference type="InterPro" id="IPR006016">
    <property type="entry name" value="UspA"/>
</dbReference>
<evidence type="ECO:0000313" key="3">
    <source>
        <dbReference type="EMBL" id="MFC5495694.1"/>
    </source>
</evidence>
<dbReference type="CDD" id="cd00293">
    <property type="entry name" value="USP-like"/>
    <property type="match status" value="1"/>
</dbReference>
<dbReference type="PRINTS" id="PR01438">
    <property type="entry name" value="UNVRSLSTRESS"/>
</dbReference>
<name>A0ABW0N6Z3_9ACTN</name>
<dbReference type="Proteomes" id="UP001595956">
    <property type="component" value="Unassembled WGS sequence"/>
</dbReference>
<sequence length="288" mass="30040">MTNSLPILPATPGNVVVVGVDGSEANRGALRYAVAEARSTGAALKLVHVVPDHLPTPALVPVTPQELDDLGHQFLRDAAETVRALDPDLAVEGWLHHGTRPVELAHGAEGARVLVVGRDGRPLLERLLRGDTATGVAARAAVPVVEVPADWSPRPPDADHVVVVAVKVADRAATLLADAFGLAAQRAATLVVLHATKSDSRAATLGIEAVLRDWRARFPDVKVDVRVVPEPASDAVVAASRDADLVVVGRRGRGVPAATHLGTTARAVLRAAHSPVRVVATAERGWSA</sequence>
<reference evidence="4" key="1">
    <citation type="journal article" date="2019" name="Int. J. Syst. Evol. Microbiol.">
        <title>The Global Catalogue of Microorganisms (GCM) 10K type strain sequencing project: providing services to taxonomists for standard genome sequencing and annotation.</title>
        <authorList>
            <consortium name="The Broad Institute Genomics Platform"/>
            <consortium name="The Broad Institute Genome Sequencing Center for Infectious Disease"/>
            <person name="Wu L."/>
            <person name="Ma J."/>
        </authorList>
    </citation>
    <scope>NUCLEOTIDE SEQUENCE [LARGE SCALE GENOMIC DNA]</scope>
    <source>
        <strain evidence="4">KACC 13778</strain>
    </source>
</reference>